<dbReference type="EMBL" id="JAEVHL010000018">
    <property type="protein sequence ID" value="MBM0275189.1"/>
    <property type="molecule type" value="Genomic_DNA"/>
</dbReference>
<keyword evidence="1" id="KW-0805">Transcription regulation</keyword>
<dbReference type="PROSITE" id="PS50977">
    <property type="entry name" value="HTH_TETR_2"/>
    <property type="match status" value="1"/>
</dbReference>
<dbReference type="InterPro" id="IPR001647">
    <property type="entry name" value="HTH_TetR"/>
</dbReference>
<keyword evidence="8" id="KW-1185">Reference proteome</keyword>
<gene>
    <name evidence="7" type="ORF">JM949_06835</name>
</gene>
<evidence type="ECO:0000313" key="7">
    <source>
        <dbReference type="EMBL" id="MBM0275189.1"/>
    </source>
</evidence>
<evidence type="ECO:0000256" key="1">
    <source>
        <dbReference type="ARBA" id="ARBA00023015"/>
    </source>
</evidence>
<keyword evidence="2 4" id="KW-0238">DNA-binding</keyword>
<dbReference type="InterPro" id="IPR009057">
    <property type="entry name" value="Homeodomain-like_sf"/>
</dbReference>
<dbReference type="PANTHER" id="PTHR30055">
    <property type="entry name" value="HTH-TYPE TRANSCRIPTIONAL REGULATOR RUTR"/>
    <property type="match status" value="1"/>
</dbReference>
<evidence type="ECO:0000256" key="4">
    <source>
        <dbReference type="PROSITE-ProRule" id="PRU00335"/>
    </source>
</evidence>
<proteinExistence type="predicted"/>
<organism evidence="7 8">
    <name type="scientific">Micromonospora tarensis</name>
    <dbReference type="NCBI Taxonomy" id="2806100"/>
    <lineage>
        <taxon>Bacteria</taxon>
        <taxon>Bacillati</taxon>
        <taxon>Actinomycetota</taxon>
        <taxon>Actinomycetes</taxon>
        <taxon>Micromonosporales</taxon>
        <taxon>Micromonosporaceae</taxon>
        <taxon>Micromonospora</taxon>
    </lineage>
</organism>
<evidence type="ECO:0000313" key="8">
    <source>
        <dbReference type="Proteomes" id="UP000622245"/>
    </source>
</evidence>
<dbReference type="SUPFAM" id="SSF46689">
    <property type="entry name" value="Homeodomain-like"/>
    <property type="match status" value="1"/>
</dbReference>
<dbReference type="PRINTS" id="PR00455">
    <property type="entry name" value="HTHTETR"/>
</dbReference>
<evidence type="ECO:0000259" key="6">
    <source>
        <dbReference type="PROSITE" id="PS50977"/>
    </source>
</evidence>
<name>A0ABS1YD56_9ACTN</name>
<evidence type="ECO:0000256" key="3">
    <source>
        <dbReference type="ARBA" id="ARBA00023163"/>
    </source>
</evidence>
<accession>A0ABS1YD56</accession>
<dbReference type="Gene3D" id="1.10.357.10">
    <property type="entry name" value="Tetracycline Repressor, domain 2"/>
    <property type="match status" value="1"/>
</dbReference>
<evidence type="ECO:0000256" key="5">
    <source>
        <dbReference type="SAM" id="MobiDB-lite"/>
    </source>
</evidence>
<feature type="DNA-binding region" description="H-T-H motif" evidence="4">
    <location>
        <begin position="38"/>
        <end position="57"/>
    </location>
</feature>
<evidence type="ECO:0000256" key="2">
    <source>
        <dbReference type="ARBA" id="ARBA00023125"/>
    </source>
</evidence>
<feature type="domain" description="HTH tetR-type" evidence="6">
    <location>
        <begin position="16"/>
        <end position="75"/>
    </location>
</feature>
<reference evidence="7 8" key="1">
    <citation type="submission" date="2021-01" db="EMBL/GenBank/DDBJ databases">
        <title>Draft genome sequence of Micromonospora sp. strain STR1s_6.</title>
        <authorList>
            <person name="Karlyshev A."/>
            <person name="Jawad R."/>
        </authorList>
    </citation>
    <scope>NUCLEOTIDE SEQUENCE [LARGE SCALE GENOMIC DNA]</scope>
    <source>
        <strain evidence="7 8">STR1S-6</strain>
    </source>
</reference>
<dbReference type="Pfam" id="PF00440">
    <property type="entry name" value="TetR_N"/>
    <property type="match status" value="1"/>
</dbReference>
<protein>
    <submittedName>
        <fullName evidence="7">TetR/AcrR family transcriptional regulator</fullName>
    </submittedName>
</protein>
<dbReference type="InterPro" id="IPR050109">
    <property type="entry name" value="HTH-type_TetR-like_transc_reg"/>
</dbReference>
<keyword evidence="3" id="KW-0804">Transcription</keyword>
<comment type="caution">
    <text evidence="7">The sequence shown here is derived from an EMBL/GenBank/DDBJ whole genome shotgun (WGS) entry which is preliminary data.</text>
</comment>
<dbReference type="Proteomes" id="UP000622245">
    <property type="component" value="Unassembled WGS sequence"/>
</dbReference>
<feature type="region of interest" description="Disordered" evidence="5">
    <location>
        <begin position="116"/>
        <end position="147"/>
    </location>
</feature>
<dbReference type="PANTHER" id="PTHR30055:SF234">
    <property type="entry name" value="HTH-TYPE TRANSCRIPTIONAL REGULATOR BETI"/>
    <property type="match status" value="1"/>
</dbReference>
<sequence length="214" mass="23089">MTSTPNRRRATGMTAEQRRETIIRAALPLVAERGAAVTTAQIARAAGIGEATVFRVFDDKDAVLEACVAAAMDPTHVLQQLRSISLAQPLVDRLVDAVDALDAYLNRMGAVIGALHASGNSNPNRRSGRGTAEPAQPRQRSAGRDASQAATRQAILELIEPEQPHLRLPAHTLTDLFLGMFFGRSRNLHQHTGIDTRQLVDLFLHGAYSTGRAA</sequence>